<dbReference type="InterPro" id="IPR044660">
    <property type="entry name" value="IBH1-like"/>
</dbReference>
<protein>
    <recommendedName>
        <fullName evidence="5">BHLH domain-containing protein</fullName>
    </recommendedName>
</protein>
<dbReference type="OrthoDB" id="1901781at2759"/>
<reference evidence="3 4" key="1">
    <citation type="submission" date="2017-09" db="EMBL/GenBank/DDBJ databases">
        <title>WGS assembly of Aquilegia coerulea Goldsmith.</title>
        <authorList>
            <person name="Hodges S."/>
            <person name="Kramer E."/>
            <person name="Nordborg M."/>
            <person name="Tomkins J."/>
            <person name="Borevitz J."/>
            <person name="Derieg N."/>
            <person name="Yan J."/>
            <person name="Mihaltcheva S."/>
            <person name="Hayes R.D."/>
            <person name="Rokhsar D."/>
        </authorList>
    </citation>
    <scope>NUCLEOTIDE SEQUENCE [LARGE SCALE GENOMIC DNA]</scope>
    <source>
        <strain evidence="4">cv. Goldsmith</strain>
    </source>
</reference>
<gene>
    <name evidence="3" type="ORF">AQUCO_00200262v1</name>
</gene>
<sequence>MKLRRAVCYKQMSSSSSRNSLKRRRVVRRSVKTKVKRLQKIVPGGQGLEPDRLFLQTANYILHLRLQVDVLQALSKLYKP</sequence>
<evidence type="ECO:0000256" key="1">
    <source>
        <dbReference type="ARBA" id="ARBA00023015"/>
    </source>
</evidence>
<evidence type="ECO:0000313" key="4">
    <source>
        <dbReference type="Proteomes" id="UP000230069"/>
    </source>
</evidence>
<evidence type="ECO:0008006" key="5">
    <source>
        <dbReference type="Google" id="ProtNLM"/>
    </source>
</evidence>
<evidence type="ECO:0000256" key="2">
    <source>
        <dbReference type="ARBA" id="ARBA00023163"/>
    </source>
</evidence>
<dbReference type="AlphaFoldDB" id="A0A2G5F2J9"/>
<keyword evidence="4" id="KW-1185">Reference proteome</keyword>
<keyword evidence="1" id="KW-0805">Transcription regulation</keyword>
<proteinExistence type="predicted"/>
<evidence type="ECO:0000313" key="3">
    <source>
        <dbReference type="EMBL" id="PIA62137.1"/>
    </source>
</evidence>
<accession>A0A2G5F2J9</accession>
<dbReference type="EMBL" id="KZ305019">
    <property type="protein sequence ID" value="PIA62137.1"/>
    <property type="molecule type" value="Genomic_DNA"/>
</dbReference>
<dbReference type="PANTHER" id="PTHR33124:SF9">
    <property type="entry name" value="TRANSCRIPTION FACTOR"/>
    <property type="match status" value="1"/>
</dbReference>
<organism evidence="3 4">
    <name type="scientific">Aquilegia coerulea</name>
    <name type="common">Rocky mountain columbine</name>
    <dbReference type="NCBI Taxonomy" id="218851"/>
    <lineage>
        <taxon>Eukaryota</taxon>
        <taxon>Viridiplantae</taxon>
        <taxon>Streptophyta</taxon>
        <taxon>Embryophyta</taxon>
        <taxon>Tracheophyta</taxon>
        <taxon>Spermatophyta</taxon>
        <taxon>Magnoliopsida</taxon>
        <taxon>Ranunculales</taxon>
        <taxon>Ranunculaceae</taxon>
        <taxon>Thalictroideae</taxon>
        <taxon>Aquilegia</taxon>
    </lineage>
</organism>
<name>A0A2G5F2J9_AQUCA</name>
<dbReference type="Proteomes" id="UP000230069">
    <property type="component" value="Unassembled WGS sequence"/>
</dbReference>
<keyword evidence="2" id="KW-0804">Transcription</keyword>
<dbReference type="PANTHER" id="PTHR33124">
    <property type="entry name" value="TRANSCRIPTION FACTOR IBH1-LIKE 1"/>
    <property type="match status" value="1"/>
</dbReference>
<dbReference type="InParanoid" id="A0A2G5F2J9"/>
<dbReference type="GO" id="GO:0006355">
    <property type="term" value="P:regulation of DNA-templated transcription"/>
    <property type="evidence" value="ECO:0007669"/>
    <property type="project" value="InterPro"/>
</dbReference>